<proteinExistence type="predicted"/>
<evidence type="ECO:0000313" key="1">
    <source>
        <dbReference type="EMBL" id="OAD22345.1"/>
    </source>
</evidence>
<dbReference type="AlphaFoldDB" id="A0A176S2W1"/>
<name>A0A176S2W1_9GAMM</name>
<keyword evidence="2" id="KW-1185">Reference proteome</keyword>
<accession>A0A176S2W1</accession>
<comment type="caution">
    <text evidence="1">The sequence shown here is derived from an EMBL/GenBank/DDBJ whole genome shotgun (WGS) entry which is preliminary data.</text>
</comment>
<reference evidence="1 2" key="1">
    <citation type="submission" date="2016-05" db="EMBL/GenBank/DDBJ databases">
        <title>Single-cell genome of chain-forming Candidatus Thiomargarita nelsonii and comparison to other large sulfur-oxidizing bacteria.</title>
        <authorList>
            <person name="Winkel M."/>
            <person name="Salman V."/>
            <person name="Woyke T."/>
            <person name="Schulz-Vogt H."/>
            <person name="Richter M."/>
            <person name="Flood B."/>
            <person name="Bailey J."/>
            <person name="Amann R."/>
            <person name="Mussmann M."/>
        </authorList>
    </citation>
    <scope>NUCLEOTIDE SEQUENCE [LARGE SCALE GENOMIC DNA]</scope>
    <source>
        <strain evidence="1 2">THI036</strain>
    </source>
</reference>
<evidence type="ECO:0000313" key="2">
    <source>
        <dbReference type="Proteomes" id="UP000076962"/>
    </source>
</evidence>
<protein>
    <submittedName>
        <fullName evidence="1">Uncharacterized protein</fullName>
    </submittedName>
</protein>
<dbReference type="Proteomes" id="UP000076962">
    <property type="component" value="Unassembled WGS sequence"/>
</dbReference>
<gene>
    <name evidence="1" type="ORF">THIOM_001857</name>
</gene>
<dbReference type="EMBL" id="LUTY01001009">
    <property type="protein sequence ID" value="OAD22345.1"/>
    <property type="molecule type" value="Genomic_DNA"/>
</dbReference>
<sequence>MSVAIKWEQVRWFQQKTVDYWLSPQGIIVPVPRDFVTTEGFAIVLDSESAQVLTLKIQDSFAYFEKPVAVQNVPFPQLSQVRISVWRIDAELLGSQETNTNAPFIFQKVVPKVLKRGDKVIVLCTERLEVNVDSSLDISKLLSKAQAELPSSFTLSTLKNWLAQEISDPLVTQMFVAVLAEQALRPIEIINQDIKWAFYSSKIKLENRFFPLIRVFIYSL</sequence>
<organism evidence="1 2">
    <name type="scientific">Candidatus Thiomargarita nelsonii</name>
    <dbReference type="NCBI Taxonomy" id="1003181"/>
    <lineage>
        <taxon>Bacteria</taxon>
        <taxon>Pseudomonadati</taxon>
        <taxon>Pseudomonadota</taxon>
        <taxon>Gammaproteobacteria</taxon>
        <taxon>Thiotrichales</taxon>
        <taxon>Thiotrichaceae</taxon>
        <taxon>Thiomargarita</taxon>
    </lineage>
</organism>